<dbReference type="RefSeq" id="WP_160820333.1">
    <property type="nucleotide sequence ID" value="NZ_JBHSXE010000001.1"/>
</dbReference>
<keyword evidence="3" id="KW-1185">Reference proteome</keyword>
<gene>
    <name evidence="2" type="ORF">ACFQKB_42575</name>
</gene>
<name>A0ABW2CXC5_9ACTN</name>
<dbReference type="Pfam" id="PF04149">
    <property type="entry name" value="DUF397"/>
    <property type="match status" value="1"/>
</dbReference>
<evidence type="ECO:0000259" key="1">
    <source>
        <dbReference type="Pfam" id="PF04149"/>
    </source>
</evidence>
<evidence type="ECO:0000313" key="3">
    <source>
        <dbReference type="Proteomes" id="UP001596380"/>
    </source>
</evidence>
<dbReference type="EMBL" id="JBHSXS010000055">
    <property type="protein sequence ID" value="MFC6886507.1"/>
    <property type="molecule type" value="Genomic_DNA"/>
</dbReference>
<dbReference type="Proteomes" id="UP001596380">
    <property type="component" value="Unassembled WGS sequence"/>
</dbReference>
<proteinExistence type="predicted"/>
<evidence type="ECO:0000313" key="2">
    <source>
        <dbReference type="EMBL" id="MFC6886507.1"/>
    </source>
</evidence>
<protein>
    <submittedName>
        <fullName evidence="2">DUF397 domain-containing protein</fullName>
    </submittedName>
</protein>
<organism evidence="2 3">
    <name type="scientific">Actinomadura yumaensis</name>
    <dbReference type="NCBI Taxonomy" id="111807"/>
    <lineage>
        <taxon>Bacteria</taxon>
        <taxon>Bacillati</taxon>
        <taxon>Actinomycetota</taxon>
        <taxon>Actinomycetes</taxon>
        <taxon>Streptosporangiales</taxon>
        <taxon>Thermomonosporaceae</taxon>
        <taxon>Actinomadura</taxon>
    </lineage>
</organism>
<dbReference type="InterPro" id="IPR007278">
    <property type="entry name" value="DUF397"/>
</dbReference>
<sequence length="64" mass="6709">MTTVVWRKSKRSTQGTTGDCVELASFAGSIGVRDSRAPGAGHLALSAASFADLIARIKRDELSS</sequence>
<reference evidence="3" key="1">
    <citation type="journal article" date="2019" name="Int. J. Syst. Evol. Microbiol.">
        <title>The Global Catalogue of Microorganisms (GCM) 10K type strain sequencing project: providing services to taxonomists for standard genome sequencing and annotation.</title>
        <authorList>
            <consortium name="The Broad Institute Genomics Platform"/>
            <consortium name="The Broad Institute Genome Sequencing Center for Infectious Disease"/>
            <person name="Wu L."/>
            <person name="Ma J."/>
        </authorList>
    </citation>
    <scope>NUCLEOTIDE SEQUENCE [LARGE SCALE GENOMIC DNA]</scope>
    <source>
        <strain evidence="3">JCM 3369</strain>
    </source>
</reference>
<feature type="domain" description="DUF397" evidence="1">
    <location>
        <begin position="5"/>
        <end position="58"/>
    </location>
</feature>
<comment type="caution">
    <text evidence="2">The sequence shown here is derived from an EMBL/GenBank/DDBJ whole genome shotgun (WGS) entry which is preliminary data.</text>
</comment>
<accession>A0ABW2CXC5</accession>